<dbReference type="PANTHER" id="PTHR43172:SF2">
    <property type="entry name" value="ADENYLOSUCCINATE LYASE C-TERMINAL DOMAIN-CONTAINING PROTEIN"/>
    <property type="match status" value="1"/>
</dbReference>
<dbReference type="PROSITE" id="PS00163">
    <property type="entry name" value="FUMARATE_LYASES"/>
    <property type="match status" value="1"/>
</dbReference>
<name>A0AAX0VJV7_MICLU</name>
<evidence type="ECO:0000313" key="5">
    <source>
        <dbReference type="Proteomes" id="UP000234847"/>
    </source>
</evidence>
<accession>A0AAX0VJV7</accession>
<dbReference type="InterPro" id="IPR022761">
    <property type="entry name" value="Fumarate_lyase_N"/>
</dbReference>
<comment type="similarity">
    <text evidence="2">Belongs to the class-II fumarase/aspartase family.</text>
</comment>
<dbReference type="PRINTS" id="PR00149">
    <property type="entry name" value="FUMRATELYASE"/>
</dbReference>
<protein>
    <recommendedName>
        <fullName evidence="3">Adenylosuccinate lyase C-terminal domain-containing protein</fullName>
    </recommendedName>
</protein>
<dbReference type="SMART" id="SM00998">
    <property type="entry name" value="ADSL_C"/>
    <property type="match status" value="1"/>
</dbReference>
<proteinExistence type="inferred from homology"/>
<sequence length="480" mass="49112">MTSAAADLAAVADVGLLDPAWAGSRAEAATADRTFLGHLLDVEAAWVRVLARHGLATEAEAAAAAAAGDPDAYDLAALARAAQGGGTPPLIPALKALRAQLPAGSRAVHLGATSQDVVDSALMVMVGRVGAILAEDLAAAQDALAELARAHRSTPMVARSLAQHSLPSTFGLRAANWLDGLGQAADRLAAAVADLPVQWGGAAGTLASLSGHVDRAHRAGTLGPEVTAFTLVEDLAAELGLAAPAGPWDTNRMAVTGVAAALADVVAACGKIANDVLTSARIENGELGEPLAAGRGGSSAMPHKQNPVLSVLIRSAALSAPGLAARVYTAAGAADDERPDGAWHAEWPALRRLLRVAGGTAALTRELVSGLRVHEDRMRRNLELTGPLLVSERIMAELAPELDEASGEPGSGKRLIQDVVDRSLACEGNFRALLRAAVPESVPDARLDDLLDPAAYTGEAEALVDRLLAARRGTTTPPRT</sequence>
<dbReference type="InterPro" id="IPR019468">
    <property type="entry name" value="AdenyloSucc_lyase_C"/>
</dbReference>
<dbReference type="RefSeq" id="WP_060973451.1">
    <property type="nucleotide sequence ID" value="NZ_LSKC01000021.1"/>
</dbReference>
<feature type="domain" description="Adenylosuccinate lyase C-terminal" evidence="3">
    <location>
        <begin position="386"/>
        <end position="468"/>
    </location>
</feature>
<dbReference type="InterPro" id="IPR000362">
    <property type="entry name" value="Fumarate_lyase_fam"/>
</dbReference>
<keyword evidence="1" id="KW-0456">Lyase</keyword>
<evidence type="ECO:0000259" key="3">
    <source>
        <dbReference type="SMART" id="SM00998"/>
    </source>
</evidence>
<dbReference type="SUPFAM" id="SSF48557">
    <property type="entry name" value="L-aspartase-like"/>
    <property type="match status" value="1"/>
</dbReference>
<dbReference type="InterPro" id="IPR020557">
    <property type="entry name" value="Fumarate_lyase_CS"/>
</dbReference>
<dbReference type="PANTHER" id="PTHR43172">
    <property type="entry name" value="ADENYLOSUCCINATE LYASE"/>
    <property type="match status" value="1"/>
</dbReference>
<dbReference type="Gene3D" id="1.10.40.30">
    <property type="entry name" value="Fumarase/aspartase (C-terminal domain)"/>
    <property type="match status" value="1"/>
</dbReference>
<dbReference type="Proteomes" id="UP000234847">
    <property type="component" value="Unassembled WGS sequence"/>
</dbReference>
<dbReference type="GO" id="GO:0016829">
    <property type="term" value="F:lyase activity"/>
    <property type="evidence" value="ECO:0007669"/>
    <property type="project" value="UniProtKB-KW"/>
</dbReference>
<dbReference type="Pfam" id="PF00206">
    <property type="entry name" value="Lyase_1"/>
    <property type="match status" value="1"/>
</dbReference>
<dbReference type="InterPro" id="IPR008948">
    <property type="entry name" value="L-Aspartase-like"/>
</dbReference>
<evidence type="ECO:0000256" key="1">
    <source>
        <dbReference type="ARBA" id="ARBA00023239"/>
    </source>
</evidence>
<dbReference type="Gene3D" id="1.10.275.10">
    <property type="entry name" value="Fumarase/aspartase (N-terminal domain)"/>
    <property type="match status" value="1"/>
</dbReference>
<organism evidence="4 5">
    <name type="scientific">Micrococcus luteus</name>
    <name type="common">Micrococcus lysodeikticus</name>
    <dbReference type="NCBI Taxonomy" id="1270"/>
    <lineage>
        <taxon>Bacteria</taxon>
        <taxon>Bacillati</taxon>
        <taxon>Actinomycetota</taxon>
        <taxon>Actinomycetes</taxon>
        <taxon>Micrococcales</taxon>
        <taxon>Micrococcaceae</taxon>
        <taxon>Micrococcus</taxon>
    </lineage>
</organism>
<evidence type="ECO:0000256" key="2">
    <source>
        <dbReference type="ARBA" id="ARBA00034772"/>
    </source>
</evidence>
<dbReference type="AlphaFoldDB" id="A0AAX0VJV7"/>
<gene>
    <name evidence="4" type="ORF">CYJ95_07515</name>
</gene>
<evidence type="ECO:0000313" key="4">
    <source>
        <dbReference type="EMBL" id="PKZ81704.1"/>
    </source>
</evidence>
<dbReference type="Gene3D" id="1.20.200.10">
    <property type="entry name" value="Fumarase/aspartase (Central domain)"/>
    <property type="match status" value="1"/>
</dbReference>
<comment type="caution">
    <text evidence="4">The sequence shown here is derived from an EMBL/GenBank/DDBJ whole genome shotgun (WGS) entry which is preliminary data.</text>
</comment>
<dbReference type="InterPro" id="IPR024083">
    <property type="entry name" value="Fumarase/histidase_N"/>
</dbReference>
<reference evidence="4 5" key="1">
    <citation type="submission" date="2017-12" db="EMBL/GenBank/DDBJ databases">
        <title>Phylogenetic diversity of female urinary microbiome.</title>
        <authorList>
            <person name="Thomas-White K."/>
            <person name="Wolfe A.J."/>
        </authorList>
    </citation>
    <scope>NUCLEOTIDE SEQUENCE [LARGE SCALE GENOMIC DNA]</scope>
    <source>
        <strain evidence="4 5">UMB0038</strain>
    </source>
</reference>
<dbReference type="EMBL" id="PKJT01000006">
    <property type="protein sequence ID" value="PKZ81704.1"/>
    <property type="molecule type" value="Genomic_DNA"/>
</dbReference>